<name>A0A8J2JMK1_9HEXA</name>
<gene>
    <name evidence="1" type="ORF">AFUS01_LOCUS10815</name>
</gene>
<keyword evidence="2" id="KW-1185">Reference proteome</keyword>
<dbReference type="EMBL" id="CAJVCH010081108">
    <property type="protein sequence ID" value="CAG7721612.1"/>
    <property type="molecule type" value="Genomic_DNA"/>
</dbReference>
<evidence type="ECO:0000313" key="2">
    <source>
        <dbReference type="Proteomes" id="UP000708208"/>
    </source>
</evidence>
<protein>
    <submittedName>
        <fullName evidence="1">Uncharacterized protein</fullName>
    </submittedName>
</protein>
<dbReference type="AlphaFoldDB" id="A0A8J2JMK1"/>
<dbReference type="Proteomes" id="UP000708208">
    <property type="component" value="Unassembled WGS sequence"/>
</dbReference>
<proteinExistence type="predicted"/>
<organism evidence="1 2">
    <name type="scientific">Allacma fusca</name>
    <dbReference type="NCBI Taxonomy" id="39272"/>
    <lineage>
        <taxon>Eukaryota</taxon>
        <taxon>Metazoa</taxon>
        <taxon>Ecdysozoa</taxon>
        <taxon>Arthropoda</taxon>
        <taxon>Hexapoda</taxon>
        <taxon>Collembola</taxon>
        <taxon>Symphypleona</taxon>
        <taxon>Sminthuridae</taxon>
        <taxon>Allacma</taxon>
    </lineage>
</organism>
<sequence length="48" mass="5300">VEVVYTRSTAEVAWVDGKISRVDSCKICRVKNEYLEVGSFVEPVALPG</sequence>
<comment type="caution">
    <text evidence="1">The sequence shown here is derived from an EMBL/GenBank/DDBJ whole genome shotgun (WGS) entry which is preliminary data.</text>
</comment>
<feature type="non-terminal residue" evidence="1">
    <location>
        <position position="1"/>
    </location>
</feature>
<evidence type="ECO:0000313" key="1">
    <source>
        <dbReference type="EMBL" id="CAG7721612.1"/>
    </source>
</evidence>
<feature type="non-terminal residue" evidence="1">
    <location>
        <position position="48"/>
    </location>
</feature>
<accession>A0A8J2JMK1</accession>
<reference evidence="1" key="1">
    <citation type="submission" date="2021-06" db="EMBL/GenBank/DDBJ databases">
        <authorList>
            <person name="Hodson N. C."/>
            <person name="Mongue J. A."/>
            <person name="Jaron S. K."/>
        </authorList>
    </citation>
    <scope>NUCLEOTIDE SEQUENCE</scope>
</reference>